<dbReference type="EMBL" id="JASCZI010030232">
    <property type="protein sequence ID" value="MED6119251.1"/>
    <property type="molecule type" value="Genomic_DNA"/>
</dbReference>
<feature type="compositionally biased region" description="Basic residues" evidence="1">
    <location>
        <begin position="180"/>
        <end position="189"/>
    </location>
</feature>
<feature type="region of interest" description="Disordered" evidence="1">
    <location>
        <begin position="107"/>
        <end position="201"/>
    </location>
</feature>
<organism evidence="2 3">
    <name type="scientific">Stylosanthes scabra</name>
    <dbReference type="NCBI Taxonomy" id="79078"/>
    <lineage>
        <taxon>Eukaryota</taxon>
        <taxon>Viridiplantae</taxon>
        <taxon>Streptophyta</taxon>
        <taxon>Embryophyta</taxon>
        <taxon>Tracheophyta</taxon>
        <taxon>Spermatophyta</taxon>
        <taxon>Magnoliopsida</taxon>
        <taxon>eudicotyledons</taxon>
        <taxon>Gunneridae</taxon>
        <taxon>Pentapetalae</taxon>
        <taxon>rosids</taxon>
        <taxon>fabids</taxon>
        <taxon>Fabales</taxon>
        <taxon>Fabaceae</taxon>
        <taxon>Papilionoideae</taxon>
        <taxon>50 kb inversion clade</taxon>
        <taxon>dalbergioids sensu lato</taxon>
        <taxon>Dalbergieae</taxon>
        <taxon>Pterocarpus clade</taxon>
        <taxon>Stylosanthes</taxon>
    </lineage>
</organism>
<sequence length="201" mass="23334">MVESDDEDWWDESKESDESDEEDSEDEDEEWEVEEGNRVEVEVEREDVIEEVVEKEQVKEASEEEAKVVEDYGKLCLATVFKGKKSRQAHSSGQMRRCRTLLGHIRSLPSKEPPAVNKKSAHQVQLSKEDKDERKQSEEAKTRLKRSKGLRSSPPLVKKKKKDPTKKKVKIRKQGEDNSKKRRKKRRKGGSLSSNARVWKT</sequence>
<feature type="compositionally biased region" description="Polar residues" evidence="1">
    <location>
        <begin position="191"/>
        <end position="201"/>
    </location>
</feature>
<reference evidence="2 3" key="1">
    <citation type="journal article" date="2023" name="Plants (Basel)">
        <title>Bridging the Gap: Combining Genomics and Transcriptomics Approaches to Understand Stylosanthes scabra, an Orphan Legume from the Brazilian Caatinga.</title>
        <authorList>
            <person name="Ferreira-Neto J.R.C."/>
            <person name="da Silva M.D."/>
            <person name="Binneck E."/>
            <person name="de Melo N.F."/>
            <person name="da Silva R.H."/>
            <person name="de Melo A.L.T.M."/>
            <person name="Pandolfi V."/>
            <person name="Bustamante F.O."/>
            <person name="Brasileiro-Vidal A.C."/>
            <person name="Benko-Iseppon A.M."/>
        </authorList>
    </citation>
    <scope>NUCLEOTIDE SEQUENCE [LARGE SCALE GENOMIC DNA]</scope>
    <source>
        <tissue evidence="2">Leaves</tissue>
    </source>
</reference>
<comment type="caution">
    <text evidence="2">The sequence shown here is derived from an EMBL/GenBank/DDBJ whole genome shotgun (WGS) entry which is preliminary data.</text>
</comment>
<feature type="region of interest" description="Disordered" evidence="1">
    <location>
        <begin position="1"/>
        <end position="45"/>
    </location>
</feature>
<evidence type="ECO:0000256" key="1">
    <source>
        <dbReference type="SAM" id="MobiDB-lite"/>
    </source>
</evidence>
<protein>
    <submittedName>
        <fullName evidence="2">Uncharacterized protein</fullName>
    </submittedName>
</protein>
<proteinExistence type="predicted"/>
<dbReference type="Proteomes" id="UP001341840">
    <property type="component" value="Unassembled WGS sequence"/>
</dbReference>
<evidence type="ECO:0000313" key="3">
    <source>
        <dbReference type="Proteomes" id="UP001341840"/>
    </source>
</evidence>
<accession>A0ABU6R4A7</accession>
<feature type="compositionally biased region" description="Acidic residues" evidence="1">
    <location>
        <begin position="1"/>
        <end position="34"/>
    </location>
</feature>
<gene>
    <name evidence="2" type="ORF">PIB30_010176</name>
</gene>
<feature type="compositionally biased region" description="Basic and acidic residues" evidence="1">
    <location>
        <begin position="127"/>
        <end position="142"/>
    </location>
</feature>
<evidence type="ECO:0000313" key="2">
    <source>
        <dbReference type="EMBL" id="MED6119251.1"/>
    </source>
</evidence>
<keyword evidence="3" id="KW-1185">Reference proteome</keyword>
<feature type="compositionally biased region" description="Basic residues" evidence="1">
    <location>
        <begin position="157"/>
        <end position="172"/>
    </location>
</feature>
<name>A0ABU6R4A7_9FABA</name>